<keyword evidence="9 11" id="KW-0472">Membrane</keyword>
<dbReference type="GO" id="GO:0009279">
    <property type="term" value="C:cell outer membrane"/>
    <property type="evidence" value="ECO:0007669"/>
    <property type="project" value="UniProtKB-SubCell"/>
</dbReference>
<sequence>MKATGRAWLSIGSLLGISATSPVLAQGAADNLLEEIVVTAQKRSESLQDVPIAVTAMTAEMRDRIGVITIGELTDFTPGLSFASTLDRMSLRGVGRLTNNYGSDPGVAAYSDGFYTASNYEAGKRPIIIDRIEVLRGPQGTLYGRNSIGGALNIVSKRPTDTFQGEVRATAGNYETRYFEAAISGPITDWLRFRTAGTKGGQGRGFFRDVNSDETEGNVSDDLYVEQQLEFNIGERLEGWIRYSHAEWNQARRSTIATTPYDIAPTYFGGLFPNSTFNGTPTQPVSAPFTATNPSNDNHRQYNNDTPFRANLDGQHAYVMELIGHLDWADLKYVGGYAGSTYTQVSDYDTIERGPYRTVAGGVPFTIFPQIEAFYMEDKEYYSNELNLISTGDGDLQWIVGLYQYHEQVNQNSGVRVPLQTQLATPRMAATTPTVFGPPNPDRNLQIAGAFLDADARAVFGQIDYNFSPAWKTTIGLRYTEDNKDADEYRTRALYGFAGVPYAFYSEIDRRNPLSGKWHATTGTAGLQWSPSADTMAFAKYTRGYKSGGFNAGAFAPDRTGYTDPEYINAYELGLKQTLFGRLTANLSIFHYDYKDAQYPSTVRDPVSNINESRFFNLDKAISQGVELEALWAVTDALQLNLSYSYLDTEIQDTRCFIDGDDTRATAPDARPCGTPVPGQQIGQRIDGGRLPSSPENKIAFNANYTWQMPLGALTLSSTWTYRDETYYSVFARDYNLAPSYDETDVRLLWNAPDGRYTLIGFVRNVFDDEGYEAVGATQSAWGVRTLTISPTAPRVYGVEAQFRFGI</sequence>
<keyword evidence="4" id="KW-0410">Iron transport</keyword>
<keyword evidence="3 11" id="KW-1134">Transmembrane beta strand</keyword>
<evidence type="ECO:0000313" key="16">
    <source>
        <dbReference type="EMBL" id="GFE84451.1"/>
    </source>
</evidence>
<dbReference type="Proteomes" id="UP000445000">
    <property type="component" value="Unassembled WGS sequence"/>
</dbReference>
<evidence type="ECO:0000256" key="13">
    <source>
        <dbReference type="SAM" id="SignalP"/>
    </source>
</evidence>
<proteinExistence type="inferred from homology"/>
<dbReference type="PANTHER" id="PTHR32552:SF81">
    <property type="entry name" value="TONB-DEPENDENT OUTER MEMBRANE RECEPTOR"/>
    <property type="match status" value="1"/>
</dbReference>
<evidence type="ECO:0000256" key="1">
    <source>
        <dbReference type="ARBA" id="ARBA00004571"/>
    </source>
</evidence>
<organism evidence="16 17">
    <name type="scientific">Steroidobacter agaridevorans</name>
    <dbReference type="NCBI Taxonomy" id="2695856"/>
    <lineage>
        <taxon>Bacteria</taxon>
        <taxon>Pseudomonadati</taxon>
        <taxon>Pseudomonadota</taxon>
        <taxon>Gammaproteobacteria</taxon>
        <taxon>Steroidobacterales</taxon>
        <taxon>Steroidobacteraceae</taxon>
        <taxon>Steroidobacter</taxon>
    </lineage>
</organism>
<keyword evidence="16" id="KW-0675">Receptor</keyword>
<gene>
    <name evidence="16" type="primary">fyuA_11</name>
    <name evidence="16" type="ORF">GCM10011487_64510</name>
</gene>
<evidence type="ECO:0000256" key="2">
    <source>
        <dbReference type="ARBA" id="ARBA00022448"/>
    </source>
</evidence>
<keyword evidence="5 11" id="KW-0812">Transmembrane</keyword>
<dbReference type="InterPro" id="IPR000531">
    <property type="entry name" value="Beta-barrel_TonB"/>
</dbReference>
<evidence type="ECO:0000259" key="14">
    <source>
        <dbReference type="Pfam" id="PF00593"/>
    </source>
</evidence>
<dbReference type="InterPro" id="IPR039426">
    <property type="entry name" value="TonB-dep_rcpt-like"/>
</dbReference>
<evidence type="ECO:0000256" key="7">
    <source>
        <dbReference type="ARBA" id="ARBA00023065"/>
    </source>
</evidence>
<dbReference type="Pfam" id="PF00593">
    <property type="entry name" value="TonB_dep_Rec_b-barrel"/>
    <property type="match status" value="1"/>
</dbReference>
<evidence type="ECO:0000256" key="5">
    <source>
        <dbReference type="ARBA" id="ARBA00022692"/>
    </source>
</evidence>
<evidence type="ECO:0000256" key="4">
    <source>
        <dbReference type="ARBA" id="ARBA00022496"/>
    </source>
</evidence>
<comment type="similarity">
    <text evidence="11 12">Belongs to the TonB-dependent receptor family.</text>
</comment>
<dbReference type="AlphaFoldDB" id="A0A829YNE0"/>
<dbReference type="SUPFAM" id="SSF56935">
    <property type="entry name" value="Porins"/>
    <property type="match status" value="1"/>
</dbReference>
<evidence type="ECO:0000259" key="15">
    <source>
        <dbReference type="Pfam" id="PF07715"/>
    </source>
</evidence>
<keyword evidence="8 12" id="KW-0798">TonB box</keyword>
<name>A0A829YNE0_9GAMM</name>
<feature type="domain" description="TonB-dependent receptor-like beta-barrel" evidence="14">
    <location>
        <begin position="271"/>
        <end position="766"/>
    </location>
</feature>
<keyword evidence="13" id="KW-0732">Signal</keyword>
<dbReference type="GO" id="GO:0006826">
    <property type="term" value="P:iron ion transport"/>
    <property type="evidence" value="ECO:0007669"/>
    <property type="project" value="UniProtKB-KW"/>
</dbReference>
<protein>
    <submittedName>
        <fullName evidence="16">TonB-dependent receptor</fullName>
    </submittedName>
</protein>
<dbReference type="Pfam" id="PF07715">
    <property type="entry name" value="Plug"/>
    <property type="match status" value="1"/>
</dbReference>
<feature type="signal peptide" evidence="13">
    <location>
        <begin position="1"/>
        <end position="25"/>
    </location>
</feature>
<keyword evidence="10 11" id="KW-0998">Cell outer membrane</keyword>
<dbReference type="PANTHER" id="PTHR32552">
    <property type="entry name" value="FERRICHROME IRON RECEPTOR-RELATED"/>
    <property type="match status" value="1"/>
</dbReference>
<accession>A0A829YNE0</accession>
<evidence type="ECO:0000313" key="17">
    <source>
        <dbReference type="Proteomes" id="UP000445000"/>
    </source>
</evidence>
<keyword evidence="6" id="KW-0408">Iron</keyword>
<evidence type="ECO:0000256" key="12">
    <source>
        <dbReference type="RuleBase" id="RU003357"/>
    </source>
</evidence>
<dbReference type="RefSeq" id="WP_161816054.1">
    <property type="nucleotide sequence ID" value="NZ_BLJN01000009.1"/>
</dbReference>
<evidence type="ECO:0000256" key="3">
    <source>
        <dbReference type="ARBA" id="ARBA00022452"/>
    </source>
</evidence>
<evidence type="ECO:0000256" key="11">
    <source>
        <dbReference type="PROSITE-ProRule" id="PRU01360"/>
    </source>
</evidence>
<evidence type="ECO:0000256" key="8">
    <source>
        <dbReference type="ARBA" id="ARBA00023077"/>
    </source>
</evidence>
<comment type="caution">
    <text evidence="16">The sequence shown here is derived from an EMBL/GenBank/DDBJ whole genome shotgun (WGS) entry which is preliminary data.</text>
</comment>
<feature type="domain" description="TonB-dependent receptor plug" evidence="15">
    <location>
        <begin position="47"/>
        <end position="151"/>
    </location>
</feature>
<evidence type="ECO:0000256" key="10">
    <source>
        <dbReference type="ARBA" id="ARBA00023237"/>
    </source>
</evidence>
<feature type="chain" id="PRO_5032815540" evidence="13">
    <location>
        <begin position="26"/>
        <end position="807"/>
    </location>
</feature>
<comment type="subcellular location">
    <subcellularLocation>
        <location evidence="1 11">Cell outer membrane</location>
        <topology evidence="1 11">Multi-pass membrane protein</topology>
    </subcellularLocation>
</comment>
<keyword evidence="17" id="KW-1185">Reference proteome</keyword>
<reference evidence="17" key="1">
    <citation type="submission" date="2020-01" db="EMBL/GenBank/DDBJ databases">
        <title>'Steroidobacter agaridevorans' sp. nov., agar-degrading bacteria isolated from rhizosphere soils.</title>
        <authorList>
            <person name="Ikenaga M."/>
            <person name="Kataoka M."/>
            <person name="Murouchi A."/>
            <person name="Katsuragi S."/>
            <person name="Sakai M."/>
        </authorList>
    </citation>
    <scope>NUCLEOTIDE SEQUENCE [LARGE SCALE GENOMIC DNA]</scope>
    <source>
        <strain evidence="17">YU21-B</strain>
    </source>
</reference>
<keyword evidence="2 11" id="KW-0813">Transport</keyword>
<dbReference type="Gene3D" id="2.40.170.20">
    <property type="entry name" value="TonB-dependent receptor, beta-barrel domain"/>
    <property type="match status" value="1"/>
</dbReference>
<dbReference type="InterPro" id="IPR036942">
    <property type="entry name" value="Beta-barrel_TonB_sf"/>
</dbReference>
<dbReference type="InterPro" id="IPR012910">
    <property type="entry name" value="Plug_dom"/>
</dbReference>
<dbReference type="EMBL" id="BLJN01000009">
    <property type="protein sequence ID" value="GFE84451.1"/>
    <property type="molecule type" value="Genomic_DNA"/>
</dbReference>
<dbReference type="PROSITE" id="PS52016">
    <property type="entry name" value="TONB_DEPENDENT_REC_3"/>
    <property type="match status" value="1"/>
</dbReference>
<evidence type="ECO:0000256" key="9">
    <source>
        <dbReference type="ARBA" id="ARBA00023136"/>
    </source>
</evidence>
<evidence type="ECO:0000256" key="6">
    <source>
        <dbReference type="ARBA" id="ARBA00023004"/>
    </source>
</evidence>
<keyword evidence="7" id="KW-0406">Ion transport</keyword>